<dbReference type="Gene3D" id="1.25.40.10">
    <property type="entry name" value="Tetratricopeptide repeat domain"/>
    <property type="match status" value="1"/>
</dbReference>
<dbReference type="KEGG" id="hba:Hbal_3178"/>
<protein>
    <submittedName>
        <fullName evidence="4">Tetratricopeptide TPR_2 repeat protein</fullName>
    </submittedName>
</protein>
<dbReference type="PANTHER" id="PTHR12788:SF10">
    <property type="entry name" value="PROTEIN-TYROSINE SULFOTRANSFERASE"/>
    <property type="match status" value="1"/>
</dbReference>
<evidence type="ECO:0000313" key="5">
    <source>
        <dbReference type="Proteomes" id="UP000002745"/>
    </source>
</evidence>
<dbReference type="RefSeq" id="WP_012778232.1">
    <property type="nucleotide sequence ID" value="NC_012983.1"/>
</dbReference>
<evidence type="ECO:0000256" key="1">
    <source>
        <dbReference type="ARBA" id="ARBA00022679"/>
    </source>
</evidence>
<dbReference type="Pfam" id="PF13432">
    <property type="entry name" value="TPR_16"/>
    <property type="match status" value="1"/>
</dbReference>
<dbReference type="Proteomes" id="UP000002745">
    <property type="component" value="Plasmid pHbal01"/>
</dbReference>
<dbReference type="GO" id="GO:0008476">
    <property type="term" value="F:protein-tyrosine sulfotransferase activity"/>
    <property type="evidence" value="ECO:0007669"/>
    <property type="project" value="InterPro"/>
</dbReference>
<keyword evidence="2" id="KW-0802">TPR repeat</keyword>
<reference evidence="5" key="1">
    <citation type="journal article" date="2011" name="J. Bacteriol.">
        <title>Genome sequences of eight morphologically diverse alphaproteobacteria.</title>
        <authorList>
            <consortium name="US DOE Joint Genome Institute"/>
            <person name="Brown P.J."/>
            <person name="Kysela D.T."/>
            <person name="Buechlein A."/>
            <person name="Hemmerich C."/>
            <person name="Brun Y.V."/>
        </authorList>
    </citation>
    <scope>NUCLEOTIDE SEQUENCE [LARGE SCALE GENOMIC DNA]</scope>
    <source>
        <strain evidence="5">ATCC 49814 / DSM 5838 / IFAM 1418</strain>
        <plasmid evidence="5">pHbal01</plasmid>
    </source>
</reference>
<dbReference type="SUPFAM" id="SSF52540">
    <property type="entry name" value="P-loop containing nucleoside triphosphate hydrolases"/>
    <property type="match status" value="1"/>
</dbReference>
<keyword evidence="3" id="KW-0175">Coiled coil</keyword>
<organism evidence="4 5">
    <name type="scientific">Hirschia baltica (strain ATCC 49814 / DSM 5838 / IFAM 1418)</name>
    <dbReference type="NCBI Taxonomy" id="582402"/>
    <lineage>
        <taxon>Bacteria</taxon>
        <taxon>Pseudomonadati</taxon>
        <taxon>Pseudomonadota</taxon>
        <taxon>Alphaproteobacteria</taxon>
        <taxon>Hyphomonadales</taxon>
        <taxon>Hyphomonadaceae</taxon>
        <taxon>Hirschia</taxon>
    </lineage>
</organism>
<evidence type="ECO:0000313" key="4">
    <source>
        <dbReference type="EMBL" id="ACT60845.1"/>
    </source>
</evidence>
<evidence type="ECO:0000256" key="2">
    <source>
        <dbReference type="PROSITE-ProRule" id="PRU00339"/>
    </source>
</evidence>
<feature type="coiled-coil region" evidence="3">
    <location>
        <begin position="190"/>
        <end position="224"/>
    </location>
</feature>
<dbReference type="PANTHER" id="PTHR12788">
    <property type="entry name" value="PROTEIN-TYROSINE SULFOTRANSFERASE 2"/>
    <property type="match status" value="1"/>
</dbReference>
<proteinExistence type="predicted"/>
<dbReference type="PROSITE" id="PS50005">
    <property type="entry name" value="TPR"/>
    <property type="match status" value="2"/>
</dbReference>
<name>C6XS04_HIRBI</name>
<evidence type="ECO:0000256" key="3">
    <source>
        <dbReference type="SAM" id="Coils"/>
    </source>
</evidence>
<dbReference type="Gene3D" id="3.40.50.300">
    <property type="entry name" value="P-loop containing nucleotide triphosphate hydrolases"/>
    <property type="match status" value="1"/>
</dbReference>
<feature type="repeat" description="TPR" evidence="2">
    <location>
        <begin position="110"/>
        <end position="143"/>
    </location>
</feature>
<dbReference type="InterPro" id="IPR011990">
    <property type="entry name" value="TPR-like_helical_dom_sf"/>
</dbReference>
<dbReference type="EMBL" id="CP001679">
    <property type="protein sequence ID" value="ACT60845.1"/>
    <property type="molecule type" value="Genomic_DNA"/>
</dbReference>
<keyword evidence="4" id="KW-0614">Plasmid</keyword>
<accession>C6XS04</accession>
<dbReference type="InterPro" id="IPR027417">
    <property type="entry name" value="P-loop_NTPase"/>
</dbReference>
<dbReference type="AlphaFoldDB" id="C6XS04"/>
<geneLocation type="plasmid" evidence="4 5">
    <name>pHbal01</name>
</geneLocation>
<dbReference type="SMART" id="SM00028">
    <property type="entry name" value="TPR"/>
    <property type="match status" value="3"/>
</dbReference>
<keyword evidence="1" id="KW-0808">Transferase</keyword>
<dbReference type="Pfam" id="PF13469">
    <property type="entry name" value="Sulfotransfer_3"/>
    <property type="match status" value="1"/>
</dbReference>
<feature type="repeat" description="TPR" evidence="2">
    <location>
        <begin position="40"/>
        <end position="73"/>
    </location>
</feature>
<dbReference type="OrthoDB" id="9800698at2"/>
<dbReference type="HOGENOM" id="CLU_017034_1_0_5"/>
<dbReference type="InterPro" id="IPR019734">
    <property type="entry name" value="TPR_rpt"/>
</dbReference>
<dbReference type="eggNOG" id="COG0457">
    <property type="taxonomic scope" value="Bacteria"/>
</dbReference>
<sequence>MSIVGGELKNAKKRLKVQHLMTLAESARPNLSHSDKAKAGEANFTLGQCFLEQGKVAQALAYFQTAIDKCPESAKYLSQLSKAHLMLRNDEEALTFALQALEFLQGETDANTHNTLGYVLTRFGHHKFALGLFEKAVKLNPNSIEFRDNLARSHTYFGDKRSTALQYEALLKLDPLYGKAHLGLAEITKCTAENNHIDRLENALEKASRKIEIMRIQYALSKENEDLGQSEESFKHLHAANTQFMSNVKFDVKHDEELIGAFLDVYKKTSTKNISKIDDKVLFIGGIPRTGTTLVDRILSAHSSVESAGELQSMPLAVKQASGTNSKIVLDIETITKAGKADINAVGRAYMTNARLHVGAKDSAVFTDKLPLNFMYAGFILKALPNAKMVCLRRHPMDTIWSNYKHLFGGGARYHTYSYDLISTARFYLAYLKMTDFWAQEFPEQFMILSYEDLIADQRSETANLLLHCGLDWEEGCLDFHSSSKAVATPSANQVREPLYTGSIGKWKRYAKELEGVRLFLIENGVKV</sequence>
<keyword evidence="5" id="KW-1185">Reference proteome</keyword>
<gene>
    <name evidence="4" type="ordered locus">Hbal_3178</name>
</gene>
<dbReference type="SUPFAM" id="SSF48452">
    <property type="entry name" value="TPR-like"/>
    <property type="match status" value="1"/>
</dbReference>
<dbReference type="InterPro" id="IPR026634">
    <property type="entry name" value="TPST-like"/>
</dbReference>